<keyword evidence="2" id="KW-0472">Membrane</keyword>
<dbReference type="Proteomes" id="UP000460435">
    <property type="component" value="Unassembled WGS sequence"/>
</dbReference>
<dbReference type="EMBL" id="WLZY01000020">
    <property type="protein sequence ID" value="NDL61134.1"/>
    <property type="molecule type" value="Genomic_DNA"/>
</dbReference>
<dbReference type="CDD" id="cd06257">
    <property type="entry name" value="DnaJ"/>
    <property type="match status" value="1"/>
</dbReference>
<dbReference type="SUPFAM" id="SSF46565">
    <property type="entry name" value="Chaperone J-domain"/>
    <property type="match status" value="1"/>
</dbReference>
<keyword evidence="2" id="KW-0812">Transmembrane</keyword>
<dbReference type="InterPro" id="IPR001623">
    <property type="entry name" value="DnaJ_domain"/>
</dbReference>
<keyword evidence="2" id="KW-1133">Transmembrane helix</keyword>
<dbReference type="PROSITE" id="PS50076">
    <property type="entry name" value="DNAJ_2"/>
    <property type="match status" value="1"/>
</dbReference>
<dbReference type="AlphaFoldDB" id="A0A7K3MCZ7"/>
<gene>
    <name evidence="4" type="ORF">F7O44_29110</name>
</gene>
<sequence>MTGGSPESGRRDPHDVLGVRYGAARPEIIRAFRRQVRQGGHPDTGGNDQTFDELVRARDVLLESAPDSWYDGGRRTARSAQDISYPTESARTRPGPVYEYPSAHPSPDEWEEKPRVRVASPQRGADSDTSLLPIVLFFFVLFIGPALLRVLAVFFASIT</sequence>
<keyword evidence="5" id="KW-1185">Reference proteome</keyword>
<dbReference type="InterPro" id="IPR036869">
    <property type="entry name" value="J_dom_sf"/>
</dbReference>
<evidence type="ECO:0000313" key="4">
    <source>
        <dbReference type="EMBL" id="NDL61134.1"/>
    </source>
</evidence>
<evidence type="ECO:0000256" key="1">
    <source>
        <dbReference type="SAM" id="MobiDB-lite"/>
    </source>
</evidence>
<protein>
    <recommendedName>
        <fullName evidence="3">J domain-containing protein</fullName>
    </recommendedName>
</protein>
<proteinExistence type="predicted"/>
<feature type="transmembrane region" description="Helical" evidence="2">
    <location>
        <begin position="131"/>
        <end position="158"/>
    </location>
</feature>
<evidence type="ECO:0000313" key="5">
    <source>
        <dbReference type="Proteomes" id="UP000460435"/>
    </source>
</evidence>
<comment type="caution">
    <text evidence="4">The sequence shown here is derived from an EMBL/GenBank/DDBJ whole genome shotgun (WGS) entry which is preliminary data.</text>
</comment>
<reference evidence="4 5" key="1">
    <citation type="submission" date="2019-11" db="EMBL/GenBank/DDBJ databases">
        <authorList>
            <person name="Li X.-J."/>
            <person name="Feng X.-M."/>
        </authorList>
    </citation>
    <scope>NUCLEOTIDE SEQUENCE [LARGE SCALE GENOMIC DNA]</scope>
    <source>
        <strain evidence="4 5">XMNu-373</strain>
    </source>
</reference>
<feature type="region of interest" description="Disordered" evidence="1">
    <location>
        <begin position="71"/>
        <end position="125"/>
    </location>
</feature>
<feature type="compositionally biased region" description="Polar residues" evidence="1">
    <location>
        <begin position="78"/>
        <end position="89"/>
    </location>
</feature>
<evidence type="ECO:0000259" key="3">
    <source>
        <dbReference type="PROSITE" id="PS50076"/>
    </source>
</evidence>
<accession>A0A7K3MCZ7</accession>
<name>A0A7K3MCZ7_9ACTN</name>
<organism evidence="4 5">
    <name type="scientific">Phytoactinopolyspora mesophila</name>
    <dbReference type="NCBI Taxonomy" id="2650750"/>
    <lineage>
        <taxon>Bacteria</taxon>
        <taxon>Bacillati</taxon>
        <taxon>Actinomycetota</taxon>
        <taxon>Actinomycetes</taxon>
        <taxon>Jiangellales</taxon>
        <taxon>Jiangellaceae</taxon>
        <taxon>Phytoactinopolyspora</taxon>
    </lineage>
</organism>
<dbReference type="RefSeq" id="WP_162453852.1">
    <property type="nucleotide sequence ID" value="NZ_WLZY01000020.1"/>
</dbReference>
<feature type="domain" description="J" evidence="3">
    <location>
        <begin position="12"/>
        <end position="74"/>
    </location>
</feature>
<dbReference type="Gene3D" id="1.10.287.110">
    <property type="entry name" value="DnaJ domain"/>
    <property type="match status" value="1"/>
</dbReference>
<evidence type="ECO:0000256" key="2">
    <source>
        <dbReference type="SAM" id="Phobius"/>
    </source>
</evidence>